<dbReference type="HAMAP" id="MF_00004">
    <property type="entry name" value="Aden_phosphoribosyltr"/>
    <property type="match status" value="1"/>
</dbReference>
<dbReference type="InterPro" id="IPR029057">
    <property type="entry name" value="PRTase-like"/>
</dbReference>
<evidence type="ECO:0000256" key="11">
    <source>
        <dbReference type="HAMAP-Rule" id="MF_00004"/>
    </source>
</evidence>
<comment type="similarity">
    <text evidence="5 11">Belongs to the purine/pyrimidine phosphoribosyltransferase family.</text>
</comment>
<dbReference type="SUPFAM" id="SSF53271">
    <property type="entry name" value="PRTase-like"/>
    <property type="match status" value="1"/>
</dbReference>
<dbReference type="PANTHER" id="PTHR32315">
    <property type="entry name" value="ADENINE PHOSPHORIBOSYLTRANSFERASE"/>
    <property type="match status" value="1"/>
</dbReference>
<evidence type="ECO:0000256" key="4">
    <source>
        <dbReference type="ARBA" id="ARBA00004659"/>
    </source>
</evidence>
<keyword evidence="14" id="KW-1185">Reference proteome</keyword>
<keyword evidence="8 11" id="KW-0328">Glycosyltransferase</keyword>
<dbReference type="GO" id="GO:0003999">
    <property type="term" value="F:adenine phosphoribosyltransferase activity"/>
    <property type="evidence" value="ECO:0007669"/>
    <property type="project" value="UniProtKB-EC"/>
</dbReference>
<organism evidence="13 14">
    <name type="scientific">Pseudonocardia charpentierae</name>
    <dbReference type="NCBI Taxonomy" id="3075545"/>
    <lineage>
        <taxon>Bacteria</taxon>
        <taxon>Bacillati</taxon>
        <taxon>Actinomycetota</taxon>
        <taxon>Actinomycetes</taxon>
        <taxon>Pseudonocardiales</taxon>
        <taxon>Pseudonocardiaceae</taxon>
        <taxon>Pseudonocardia</taxon>
    </lineage>
</organism>
<evidence type="ECO:0000313" key="14">
    <source>
        <dbReference type="Proteomes" id="UP001183202"/>
    </source>
</evidence>
<evidence type="ECO:0000256" key="5">
    <source>
        <dbReference type="ARBA" id="ARBA00008391"/>
    </source>
</evidence>
<dbReference type="RefSeq" id="WP_311559306.1">
    <property type="nucleotide sequence ID" value="NZ_JAVREJ010000021.1"/>
</dbReference>
<dbReference type="NCBIfam" id="TIGR01090">
    <property type="entry name" value="apt"/>
    <property type="match status" value="1"/>
</dbReference>
<feature type="domain" description="Phosphoribosyltransferase" evidence="12">
    <location>
        <begin position="58"/>
        <end position="159"/>
    </location>
</feature>
<evidence type="ECO:0000313" key="13">
    <source>
        <dbReference type="EMBL" id="MDT0352806.1"/>
    </source>
</evidence>
<comment type="subcellular location">
    <subcellularLocation>
        <location evidence="3 11">Cytoplasm</location>
    </subcellularLocation>
</comment>
<evidence type="ECO:0000256" key="7">
    <source>
        <dbReference type="ARBA" id="ARBA00022490"/>
    </source>
</evidence>
<dbReference type="EMBL" id="JAVREJ010000021">
    <property type="protein sequence ID" value="MDT0352806.1"/>
    <property type="molecule type" value="Genomic_DNA"/>
</dbReference>
<dbReference type="InterPro" id="IPR050054">
    <property type="entry name" value="UPRTase/APRTase"/>
</dbReference>
<dbReference type="InterPro" id="IPR005764">
    <property type="entry name" value="Ade_phspho_trans"/>
</dbReference>
<evidence type="ECO:0000256" key="6">
    <source>
        <dbReference type="ARBA" id="ARBA00011893"/>
    </source>
</evidence>
<dbReference type="Gene3D" id="3.40.50.2020">
    <property type="match status" value="1"/>
</dbReference>
<dbReference type="PANTHER" id="PTHR32315:SF3">
    <property type="entry name" value="ADENINE PHOSPHORIBOSYLTRANSFERASE"/>
    <property type="match status" value="1"/>
</dbReference>
<dbReference type="NCBIfam" id="NF002636">
    <property type="entry name" value="PRK02304.1-5"/>
    <property type="match status" value="1"/>
</dbReference>
<name>A0ABU2NFR7_9PSEU</name>
<evidence type="ECO:0000256" key="8">
    <source>
        <dbReference type="ARBA" id="ARBA00022676"/>
    </source>
</evidence>
<evidence type="ECO:0000256" key="1">
    <source>
        <dbReference type="ARBA" id="ARBA00000868"/>
    </source>
</evidence>
<dbReference type="NCBIfam" id="NF002634">
    <property type="entry name" value="PRK02304.1-3"/>
    <property type="match status" value="1"/>
</dbReference>
<comment type="catalytic activity">
    <reaction evidence="1 11">
        <text>AMP + diphosphate = 5-phospho-alpha-D-ribose 1-diphosphate + adenine</text>
        <dbReference type="Rhea" id="RHEA:16609"/>
        <dbReference type="ChEBI" id="CHEBI:16708"/>
        <dbReference type="ChEBI" id="CHEBI:33019"/>
        <dbReference type="ChEBI" id="CHEBI:58017"/>
        <dbReference type="ChEBI" id="CHEBI:456215"/>
        <dbReference type="EC" id="2.4.2.7"/>
    </reaction>
</comment>
<comment type="function">
    <text evidence="2 11">Catalyzes a salvage reaction resulting in the formation of AMP, that is energically less costly than de novo synthesis.</text>
</comment>
<comment type="pathway">
    <text evidence="4 11">Purine metabolism; AMP biosynthesis via salvage pathway; AMP from adenine: step 1/1.</text>
</comment>
<gene>
    <name evidence="11" type="primary">apt</name>
    <name evidence="13" type="ORF">RM445_25100</name>
</gene>
<keyword evidence="7 11" id="KW-0963">Cytoplasm</keyword>
<evidence type="ECO:0000256" key="9">
    <source>
        <dbReference type="ARBA" id="ARBA00022679"/>
    </source>
</evidence>
<comment type="caution">
    <text evidence="13">The sequence shown here is derived from an EMBL/GenBank/DDBJ whole genome shotgun (WGS) entry which is preliminary data.</text>
</comment>
<evidence type="ECO:0000256" key="3">
    <source>
        <dbReference type="ARBA" id="ARBA00004496"/>
    </source>
</evidence>
<dbReference type="Proteomes" id="UP001183202">
    <property type="component" value="Unassembled WGS sequence"/>
</dbReference>
<evidence type="ECO:0000256" key="2">
    <source>
        <dbReference type="ARBA" id="ARBA00003968"/>
    </source>
</evidence>
<protein>
    <recommendedName>
        <fullName evidence="6 11">Adenine phosphoribosyltransferase</fullName>
        <shortName evidence="11">APRT</shortName>
        <ecNumber evidence="6 11">2.4.2.7</ecNumber>
    </recommendedName>
</protein>
<dbReference type="CDD" id="cd06223">
    <property type="entry name" value="PRTases_typeI"/>
    <property type="match status" value="1"/>
</dbReference>
<sequence length="181" mass="18198">MTDGAAVFDDDPLARVGALIRDVPDFPEPGVVFRDITPVLADAEAFTAVSVALAALVGEADVVVGVEARGFLVGAAAALTAGTGIVPVRKAGKLPLVAASRSYELEYGTATLELPADAVAPGSRVFVVDDVLATGGTAVAACDLVSAVGAEVVGFAAMIELVDLGGRARLGRIPVHALLSY</sequence>
<comment type="subunit">
    <text evidence="11">Homodimer.</text>
</comment>
<reference evidence="14" key="1">
    <citation type="submission" date="2023-07" db="EMBL/GenBank/DDBJ databases">
        <title>30 novel species of actinomycetes from the DSMZ collection.</title>
        <authorList>
            <person name="Nouioui I."/>
        </authorList>
    </citation>
    <scope>NUCLEOTIDE SEQUENCE [LARGE SCALE GENOMIC DNA]</scope>
    <source>
        <strain evidence="14">DSM 45834</strain>
    </source>
</reference>
<evidence type="ECO:0000256" key="10">
    <source>
        <dbReference type="ARBA" id="ARBA00022726"/>
    </source>
</evidence>
<dbReference type="Pfam" id="PF00156">
    <property type="entry name" value="Pribosyltran"/>
    <property type="match status" value="1"/>
</dbReference>
<evidence type="ECO:0000259" key="12">
    <source>
        <dbReference type="Pfam" id="PF00156"/>
    </source>
</evidence>
<proteinExistence type="inferred from homology"/>
<dbReference type="EC" id="2.4.2.7" evidence="6 11"/>
<keyword evidence="10 11" id="KW-0660">Purine salvage</keyword>
<dbReference type="InterPro" id="IPR000836">
    <property type="entry name" value="PRTase_dom"/>
</dbReference>
<keyword evidence="9 11" id="KW-0808">Transferase</keyword>
<accession>A0ABU2NFR7</accession>